<keyword evidence="2" id="KW-1185">Reference proteome</keyword>
<accession>A0AAV4UYE9</accession>
<comment type="caution">
    <text evidence="1">The sequence shown here is derived from an EMBL/GenBank/DDBJ whole genome shotgun (WGS) entry which is preliminary data.</text>
</comment>
<evidence type="ECO:0000313" key="1">
    <source>
        <dbReference type="EMBL" id="GIY62479.1"/>
    </source>
</evidence>
<dbReference type="AlphaFoldDB" id="A0AAV4UYE9"/>
<reference evidence="1 2" key="1">
    <citation type="submission" date="2021-06" db="EMBL/GenBank/DDBJ databases">
        <title>Caerostris darwini draft genome.</title>
        <authorList>
            <person name="Kono N."/>
            <person name="Arakawa K."/>
        </authorList>
    </citation>
    <scope>NUCLEOTIDE SEQUENCE [LARGE SCALE GENOMIC DNA]</scope>
</reference>
<gene>
    <name evidence="1" type="ORF">CDAR_172801</name>
</gene>
<organism evidence="1 2">
    <name type="scientific">Caerostris darwini</name>
    <dbReference type="NCBI Taxonomy" id="1538125"/>
    <lineage>
        <taxon>Eukaryota</taxon>
        <taxon>Metazoa</taxon>
        <taxon>Ecdysozoa</taxon>
        <taxon>Arthropoda</taxon>
        <taxon>Chelicerata</taxon>
        <taxon>Arachnida</taxon>
        <taxon>Araneae</taxon>
        <taxon>Araneomorphae</taxon>
        <taxon>Entelegynae</taxon>
        <taxon>Araneoidea</taxon>
        <taxon>Araneidae</taxon>
        <taxon>Caerostris</taxon>
    </lineage>
</organism>
<protein>
    <submittedName>
        <fullName evidence="1">Uncharacterized protein</fullName>
    </submittedName>
</protein>
<sequence length="103" mass="11860">MGLLCRTRLKWQAEQLSWMAVFYGRAILGMVARRRFKASGEKGLKWKDKESSVVVRRKKKLKRALFDNCSIVIKINNIKVYGYNNNFSNICGGSILQDVNLMS</sequence>
<name>A0AAV4UYE9_9ARAC</name>
<proteinExistence type="predicted"/>
<evidence type="ECO:0000313" key="2">
    <source>
        <dbReference type="Proteomes" id="UP001054837"/>
    </source>
</evidence>
<dbReference type="Proteomes" id="UP001054837">
    <property type="component" value="Unassembled WGS sequence"/>
</dbReference>
<dbReference type="EMBL" id="BPLQ01012093">
    <property type="protein sequence ID" value="GIY62479.1"/>
    <property type="molecule type" value="Genomic_DNA"/>
</dbReference>